<feature type="compositionally biased region" description="Basic and acidic residues" evidence="1">
    <location>
        <begin position="663"/>
        <end position="672"/>
    </location>
</feature>
<evidence type="ECO:0000313" key="3">
    <source>
        <dbReference type="EMBL" id="MEJ2860362.1"/>
    </source>
</evidence>
<protein>
    <submittedName>
        <fullName evidence="3">DUF222 domain-containing protein</fullName>
    </submittedName>
</protein>
<dbReference type="InterPro" id="IPR003615">
    <property type="entry name" value="HNH_nuc"/>
</dbReference>
<keyword evidence="4" id="KW-1185">Reference proteome</keyword>
<feature type="compositionally biased region" description="Basic and acidic residues" evidence="1">
    <location>
        <begin position="690"/>
        <end position="701"/>
    </location>
</feature>
<dbReference type="InterPro" id="IPR003870">
    <property type="entry name" value="DUF222"/>
</dbReference>
<sequence length="701" mass="75561">MSVEQDQWPGLAARLSGRAPDADLHALLDTIDPAGLDGPDLAAFVRARFAVHNRAEAQLLAGLRELGLAVEDADGRRRRLPSSDEFSGDEVAGVLGCSRTMASRRLELADDLFSRLPTLGEALWSGVLDESKVRAISEGVRDLSAEHARLAVAEVLPEAGELPVMALRERVGEIALALDPEWAERRRRRAEARGRLELRANPSGTATLSLLDAPAADGIASMSRVEALAAQLHAAGVLTPINQLRLHVGTRLLDGSTAGMTDPEVVALLTAEYHAANHPDDPDSGPDGDGTGGPAEPDPDDSGPDDSDDDDGPDEGGPEGRDGGPDSEPDGGPVDEGPGDGPAGGRHALDVVVAPRSSGQSVLDLPDLPHQSGRPGRPCPLGESEPVVEPEPVEPRSGRVRHGTVEVRLRLTTALGLDQHPATVPGFGAVTAPVARDLIAQRHRGEWRVVLVDDDGHLQHVLLARSRPPRPRNQARVRGRAPGATRTGAIVELHVPTTLLAALDPDDHGPWAPLLRELHARLTDLETTGRLGLPPDADSGPDQWRRRRPGAEAERWTRARDRHCIVPWCRRAAHRAEIDHTRDHAHSGPTVTWNLGAWCSHDHRAKHHAGWHVRQPLPGWFIIRTRAGITHTTRPPRILRPLPAPSPAQRPRPLPDDGCPDQDTEHLDDWRRRFAAKFGKASTPPAPEPPARHDPDDPPPF</sequence>
<organism evidence="3 4">
    <name type="scientific">Actinomycetospora flava</name>
    <dbReference type="NCBI Taxonomy" id="3129232"/>
    <lineage>
        <taxon>Bacteria</taxon>
        <taxon>Bacillati</taxon>
        <taxon>Actinomycetota</taxon>
        <taxon>Actinomycetes</taxon>
        <taxon>Pseudonocardiales</taxon>
        <taxon>Pseudonocardiaceae</taxon>
        <taxon>Actinomycetospora</taxon>
    </lineage>
</organism>
<evidence type="ECO:0000256" key="1">
    <source>
        <dbReference type="SAM" id="MobiDB-lite"/>
    </source>
</evidence>
<evidence type="ECO:0000259" key="2">
    <source>
        <dbReference type="Pfam" id="PF02720"/>
    </source>
</evidence>
<dbReference type="CDD" id="cd00085">
    <property type="entry name" value="HNHc"/>
    <property type="match status" value="1"/>
</dbReference>
<dbReference type="Proteomes" id="UP001369736">
    <property type="component" value="Unassembled WGS sequence"/>
</dbReference>
<proteinExistence type="predicted"/>
<dbReference type="EMBL" id="JBBEGM010000001">
    <property type="protein sequence ID" value="MEJ2860362.1"/>
    <property type="molecule type" value="Genomic_DNA"/>
</dbReference>
<reference evidence="3 4" key="1">
    <citation type="submission" date="2024-03" db="EMBL/GenBank/DDBJ databases">
        <title>Actinomycetospora sp. OC33-EN07, a novel actinomycete isolated from wild orchid (Aerides multiflora).</title>
        <authorList>
            <person name="Suriyachadkun C."/>
        </authorList>
    </citation>
    <scope>NUCLEOTIDE SEQUENCE [LARGE SCALE GENOMIC DNA]</scope>
    <source>
        <strain evidence="3 4">OC33-EN07</strain>
    </source>
</reference>
<feature type="domain" description="DUF222" evidence="2">
    <location>
        <begin position="88"/>
        <end position="235"/>
    </location>
</feature>
<feature type="region of interest" description="Disordered" evidence="1">
    <location>
        <begin position="632"/>
        <end position="701"/>
    </location>
</feature>
<feature type="compositionally biased region" description="Acidic residues" evidence="1">
    <location>
        <begin position="297"/>
        <end position="317"/>
    </location>
</feature>
<name>A0ABU8M183_9PSEU</name>
<accession>A0ABU8M183</accession>
<feature type="region of interest" description="Disordered" evidence="1">
    <location>
        <begin position="275"/>
        <end position="399"/>
    </location>
</feature>
<feature type="region of interest" description="Disordered" evidence="1">
    <location>
        <begin position="526"/>
        <end position="556"/>
    </location>
</feature>
<evidence type="ECO:0000313" key="4">
    <source>
        <dbReference type="Proteomes" id="UP001369736"/>
    </source>
</evidence>
<dbReference type="Pfam" id="PF02720">
    <property type="entry name" value="DUF222"/>
    <property type="match status" value="1"/>
</dbReference>
<dbReference type="RefSeq" id="WP_337699825.1">
    <property type="nucleotide sequence ID" value="NZ_JBBEGM010000001.1"/>
</dbReference>
<gene>
    <name evidence="3" type="ORF">WCD58_04295</name>
</gene>
<feature type="compositionally biased region" description="Pro residues" evidence="1">
    <location>
        <begin position="642"/>
        <end position="652"/>
    </location>
</feature>
<comment type="caution">
    <text evidence="3">The sequence shown here is derived from an EMBL/GenBank/DDBJ whole genome shotgun (WGS) entry which is preliminary data.</text>
</comment>